<comment type="caution">
    <text evidence="1">The sequence shown here is derived from an EMBL/GenBank/DDBJ whole genome shotgun (WGS) entry which is preliminary data.</text>
</comment>
<name>A0ABD3D9Z8_9LAMI</name>
<dbReference type="Proteomes" id="UP001632038">
    <property type="component" value="Unassembled WGS sequence"/>
</dbReference>
<dbReference type="EMBL" id="JAVIJP010000023">
    <property type="protein sequence ID" value="KAL3637974.1"/>
    <property type="molecule type" value="Genomic_DNA"/>
</dbReference>
<dbReference type="AlphaFoldDB" id="A0ABD3D9Z8"/>
<protein>
    <submittedName>
        <fullName evidence="1">Uncharacterized protein</fullName>
    </submittedName>
</protein>
<keyword evidence="2" id="KW-1185">Reference proteome</keyword>
<organism evidence="1 2">
    <name type="scientific">Castilleja foliolosa</name>
    <dbReference type="NCBI Taxonomy" id="1961234"/>
    <lineage>
        <taxon>Eukaryota</taxon>
        <taxon>Viridiplantae</taxon>
        <taxon>Streptophyta</taxon>
        <taxon>Embryophyta</taxon>
        <taxon>Tracheophyta</taxon>
        <taxon>Spermatophyta</taxon>
        <taxon>Magnoliopsida</taxon>
        <taxon>eudicotyledons</taxon>
        <taxon>Gunneridae</taxon>
        <taxon>Pentapetalae</taxon>
        <taxon>asterids</taxon>
        <taxon>lamiids</taxon>
        <taxon>Lamiales</taxon>
        <taxon>Orobanchaceae</taxon>
        <taxon>Pedicularideae</taxon>
        <taxon>Castillejinae</taxon>
        <taxon>Castilleja</taxon>
    </lineage>
</organism>
<reference evidence="2" key="1">
    <citation type="journal article" date="2024" name="IScience">
        <title>Strigolactones Initiate the Formation of Haustorium-like Structures in Castilleja.</title>
        <authorList>
            <person name="Buerger M."/>
            <person name="Peterson D."/>
            <person name="Chory J."/>
        </authorList>
    </citation>
    <scope>NUCLEOTIDE SEQUENCE [LARGE SCALE GENOMIC DNA]</scope>
</reference>
<evidence type="ECO:0000313" key="2">
    <source>
        <dbReference type="Proteomes" id="UP001632038"/>
    </source>
</evidence>
<evidence type="ECO:0000313" key="1">
    <source>
        <dbReference type="EMBL" id="KAL3637974.1"/>
    </source>
</evidence>
<gene>
    <name evidence="1" type="ORF">CASFOL_018422</name>
</gene>
<proteinExistence type="predicted"/>
<sequence length="65" mass="7590">MLAGTKECVCGYRLKPDEEEEHYTRCDEYRCGHVRGKTSDERKHDVLVETKKAQKVSQKLKDLGY</sequence>
<accession>A0ABD3D9Z8</accession>